<dbReference type="GO" id="GO:0005829">
    <property type="term" value="C:cytosol"/>
    <property type="evidence" value="ECO:0007669"/>
    <property type="project" value="TreeGrafter"/>
</dbReference>
<dbReference type="InterPro" id="IPR050521">
    <property type="entry name" value="3-ketoacyl-CoA_Thiolase"/>
</dbReference>
<dbReference type="PROSITE" id="PS00737">
    <property type="entry name" value="THIOLASE_2"/>
    <property type="match status" value="1"/>
</dbReference>
<feature type="active site" description="Acyl-thioester intermediate" evidence="4">
    <location>
        <position position="94"/>
    </location>
</feature>
<feature type="domain" description="Thiolase N-terminal" evidence="6">
    <location>
        <begin position="13"/>
        <end position="277"/>
    </location>
</feature>
<evidence type="ECO:0000313" key="8">
    <source>
        <dbReference type="EMBL" id="AIY39482.1"/>
    </source>
</evidence>
<sequence length="430" mass="45919">MNSKSAPRNDIWLASGVRTPFSKIDGALSDYDAIQLSVPLAQQMVGSLRNGALPDFTVWGTVVPNLTWSNIAREILMDAGVAPTVPAFSTIMACSTSMVGAIEAAGMIGNGSNQLALVGGVESMSNVQIGLPMKLSEWVKKFQQARSIGKKLSQLADLALRDVRLYIPAVTNRTSGLSMGEHTEITVKEWEIGRAEQDALSLRGHQRAVAGWESGFFDDLVIPVGGATRDTIPRADTSLERLGKLQPAFDKTSGKGTLTAGNSSPLTDGASSIWVASTEGLNRLPSTVPKVRLVDFELAAVDFRTEGLLMAPAFAIPRLLARHQLAYEDVGLWEIHEAFSGQVLFHIKAMEDAIFLKEKAKVDQSFGKFPFERLNPNGGSVALGHPFGATGGRILSQAVKELALMPIGTYAIVSICADGGQGSVMLLQNA</sequence>
<dbReference type="InterPro" id="IPR020616">
    <property type="entry name" value="Thiolase_N"/>
</dbReference>
<evidence type="ECO:0000256" key="4">
    <source>
        <dbReference type="PIRSR" id="PIRSR000429-1"/>
    </source>
</evidence>
<dbReference type="InterPro" id="IPR016039">
    <property type="entry name" value="Thiolase-like"/>
</dbReference>
<evidence type="ECO:0000259" key="7">
    <source>
        <dbReference type="Pfam" id="PF02803"/>
    </source>
</evidence>
<feature type="domain" description="Thiolase C-terminal" evidence="7">
    <location>
        <begin position="289"/>
        <end position="428"/>
    </location>
</feature>
<evidence type="ECO:0000256" key="3">
    <source>
        <dbReference type="ARBA" id="ARBA00023315"/>
    </source>
</evidence>
<evidence type="ECO:0000256" key="2">
    <source>
        <dbReference type="ARBA" id="ARBA00022679"/>
    </source>
</evidence>
<dbReference type="PANTHER" id="PTHR42689:SF1">
    <property type="entry name" value="ACETYL-COA ACYLTRANSFERASE FADA2 (3-KETOACYL-COA THIOLASE) (BETA-KETOTHIOLASE)-RELATED"/>
    <property type="match status" value="1"/>
</dbReference>
<feature type="active site" description="Proton acceptor" evidence="4">
    <location>
        <position position="416"/>
    </location>
</feature>
<dbReference type="RefSeq" id="WP_038484473.1">
    <property type="nucleotide sequence ID" value="NZ_CP009962.1"/>
</dbReference>
<accession>A0A0A1F9E0</accession>
<gene>
    <name evidence="8" type="ORF">LT85_0322</name>
</gene>
<dbReference type="InterPro" id="IPR020613">
    <property type="entry name" value="Thiolase_CS"/>
</dbReference>
<dbReference type="PIRSF" id="PIRSF000429">
    <property type="entry name" value="Ac-CoA_Ac_transf"/>
    <property type="match status" value="1"/>
</dbReference>
<dbReference type="InterPro" id="IPR002155">
    <property type="entry name" value="Thiolase"/>
</dbReference>
<dbReference type="Proteomes" id="UP000030302">
    <property type="component" value="Chromosome"/>
</dbReference>
<dbReference type="Pfam" id="PF02803">
    <property type="entry name" value="Thiolase_C"/>
    <property type="match status" value="1"/>
</dbReference>
<dbReference type="OrthoDB" id="6139495at2"/>
<evidence type="ECO:0000256" key="1">
    <source>
        <dbReference type="ARBA" id="ARBA00010982"/>
    </source>
</evidence>
<dbReference type="Gene3D" id="3.40.47.10">
    <property type="match status" value="1"/>
</dbReference>
<evidence type="ECO:0000259" key="6">
    <source>
        <dbReference type="Pfam" id="PF00108"/>
    </source>
</evidence>
<feature type="active site" description="Proton acceptor" evidence="4">
    <location>
        <position position="385"/>
    </location>
</feature>
<dbReference type="GO" id="GO:0003988">
    <property type="term" value="F:acetyl-CoA C-acyltransferase activity"/>
    <property type="evidence" value="ECO:0007669"/>
    <property type="project" value="UniProtKB-EC"/>
</dbReference>
<dbReference type="KEGG" id="care:LT85_0322"/>
<organism evidence="8 9">
    <name type="scientific">Collimonas arenae</name>
    <dbReference type="NCBI Taxonomy" id="279058"/>
    <lineage>
        <taxon>Bacteria</taxon>
        <taxon>Pseudomonadati</taxon>
        <taxon>Pseudomonadota</taxon>
        <taxon>Betaproteobacteria</taxon>
        <taxon>Burkholderiales</taxon>
        <taxon>Oxalobacteraceae</taxon>
        <taxon>Collimonas</taxon>
    </lineage>
</organism>
<dbReference type="NCBIfam" id="TIGR01930">
    <property type="entry name" value="AcCoA-C-Actrans"/>
    <property type="match status" value="1"/>
</dbReference>
<dbReference type="STRING" id="279058.LT85_0322"/>
<dbReference type="EC" id="2.3.1.16" evidence="8"/>
<protein>
    <submittedName>
        <fullName evidence="8">3-ketoacyl-CoA thiolase</fullName>
        <ecNumber evidence="8">2.3.1.16</ecNumber>
    </submittedName>
</protein>
<evidence type="ECO:0000313" key="9">
    <source>
        <dbReference type="Proteomes" id="UP000030302"/>
    </source>
</evidence>
<dbReference type="Pfam" id="PF00108">
    <property type="entry name" value="Thiolase_N"/>
    <property type="match status" value="1"/>
</dbReference>
<reference evidence="9" key="1">
    <citation type="journal article" date="2014" name="Soil Biol. Biochem.">
        <title>Structure and function of bacterial communities in ageing soils: Insights from the Mendocino ecological staircase.</title>
        <authorList>
            <person name="Uroz S."/>
            <person name="Tech J.J."/>
            <person name="Sawaya N.A."/>
            <person name="Frey-Klett P."/>
            <person name="Leveau J.H.J."/>
        </authorList>
    </citation>
    <scope>NUCLEOTIDE SEQUENCE [LARGE SCALE GENOMIC DNA]</scope>
    <source>
        <strain evidence="9">Cal35</strain>
    </source>
</reference>
<dbReference type="HOGENOM" id="CLU_031026_2_0_4"/>
<name>A0A0A1F9E0_9BURK</name>
<dbReference type="CDD" id="cd00751">
    <property type="entry name" value="thiolase"/>
    <property type="match status" value="1"/>
</dbReference>
<keyword evidence="3 5" id="KW-0012">Acyltransferase</keyword>
<evidence type="ECO:0000256" key="5">
    <source>
        <dbReference type="RuleBase" id="RU003557"/>
    </source>
</evidence>
<dbReference type="InterPro" id="IPR020617">
    <property type="entry name" value="Thiolase_C"/>
</dbReference>
<keyword evidence="2 5" id="KW-0808">Transferase</keyword>
<keyword evidence="9" id="KW-1185">Reference proteome</keyword>
<dbReference type="PANTHER" id="PTHR42689">
    <property type="entry name" value="ACETYL-COA ACYLTRANSFERASE FADA2 (3-KETOACYL-COA THIOLASE) (BETA-KETOTHIOLASE)-RELATED"/>
    <property type="match status" value="1"/>
</dbReference>
<proteinExistence type="inferred from homology"/>
<dbReference type="EMBL" id="CP009962">
    <property type="protein sequence ID" value="AIY39482.1"/>
    <property type="molecule type" value="Genomic_DNA"/>
</dbReference>
<comment type="similarity">
    <text evidence="1 5">Belongs to the thiolase-like superfamily. Thiolase family.</text>
</comment>
<dbReference type="SUPFAM" id="SSF53901">
    <property type="entry name" value="Thiolase-like"/>
    <property type="match status" value="2"/>
</dbReference>
<dbReference type="AlphaFoldDB" id="A0A0A1F9E0"/>